<feature type="transmembrane region" description="Helical" evidence="8">
    <location>
        <begin position="224"/>
        <end position="246"/>
    </location>
</feature>
<feature type="transmembrane region" description="Helical" evidence="8">
    <location>
        <begin position="193"/>
        <end position="212"/>
    </location>
</feature>
<name>A0A1I6CYY4_9PSEU</name>
<feature type="transmembrane region" description="Helical" evidence="8">
    <location>
        <begin position="433"/>
        <end position="454"/>
    </location>
</feature>
<organism evidence="9 10">
    <name type="scientific">Lentzea waywayandensis</name>
    <dbReference type="NCBI Taxonomy" id="84724"/>
    <lineage>
        <taxon>Bacteria</taxon>
        <taxon>Bacillati</taxon>
        <taxon>Actinomycetota</taxon>
        <taxon>Actinomycetes</taxon>
        <taxon>Pseudonocardiales</taxon>
        <taxon>Pseudonocardiaceae</taxon>
        <taxon>Lentzea</taxon>
    </lineage>
</organism>
<evidence type="ECO:0000256" key="5">
    <source>
        <dbReference type="ARBA" id="ARBA00022989"/>
    </source>
</evidence>
<evidence type="ECO:0000256" key="1">
    <source>
        <dbReference type="ARBA" id="ARBA00004651"/>
    </source>
</evidence>
<evidence type="ECO:0000313" key="10">
    <source>
        <dbReference type="Proteomes" id="UP000198583"/>
    </source>
</evidence>
<dbReference type="EMBL" id="FOYL01000001">
    <property type="protein sequence ID" value="SFQ98341.1"/>
    <property type="molecule type" value="Genomic_DNA"/>
</dbReference>
<dbReference type="Proteomes" id="UP000198583">
    <property type="component" value="Unassembled WGS sequence"/>
</dbReference>
<dbReference type="RefSeq" id="WP_245821644.1">
    <property type="nucleotide sequence ID" value="NZ_FOYL01000001.1"/>
</dbReference>
<keyword evidence="6 8" id="KW-0472">Membrane</keyword>
<reference evidence="10" key="1">
    <citation type="submission" date="2016-10" db="EMBL/GenBank/DDBJ databases">
        <authorList>
            <person name="Varghese N."/>
            <person name="Submissions S."/>
        </authorList>
    </citation>
    <scope>NUCLEOTIDE SEQUENCE [LARGE SCALE GENOMIC DNA]</scope>
    <source>
        <strain evidence="10">DSM 44232</strain>
    </source>
</reference>
<evidence type="ECO:0000256" key="2">
    <source>
        <dbReference type="ARBA" id="ARBA00007430"/>
    </source>
</evidence>
<dbReference type="PANTHER" id="PTHR30250">
    <property type="entry name" value="PST FAMILY PREDICTED COLANIC ACID TRANSPORTER"/>
    <property type="match status" value="1"/>
</dbReference>
<evidence type="ECO:0000313" key="9">
    <source>
        <dbReference type="EMBL" id="SFQ98341.1"/>
    </source>
</evidence>
<gene>
    <name evidence="9" type="ORF">SAMN04488564_101606</name>
</gene>
<comment type="similarity">
    <text evidence="2">Belongs to the polysaccharide synthase family.</text>
</comment>
<evidence type="ECO:0000256" key="3">
    <source>
        <dbReference type="ARBA" id="ARBA00022475"/>
    </source>
</evidence>
<keyword evidence="10" id="KW-1185">Reference proteome</keyword>
<dbReference type="Pfam" id="PF13440">
    <property type="entry name" value="Polysacc_synt_3"/>
    <property type="match status" value="1"/>
</dbReference>
<evidence type="ECO:0000256" key="8">
    <source>
        <dbReference type="SAM" id="Phobius"/>
    </source>
</evidence>
<comment type="subcellular location">
    <subcellularLocation>
        <location evidence="1">Cell membrane</location>
        <topology evidence="1">Multi-pass membrane protein</topology>
    </subcellularLocation>
</comment>
<dbReference type="AlphaFoldDB" id="A0A1I6CYY4"/>
<feature type="transmembrane region" description="Helical" evidence="8">
    <location>
        <begin position="320"/>
        <end position="341"/>
    </location>
</feature>
<dbReference type="PANTHER" id="PTHR30250:SF10">
    <property type="entry name" value="LIPOPOLYSACCHARIDE BIOSYNTHESIS PROTEIN WZXC"/>
    <property type="match status" value="1"/>
</dbReference>
<dbReference type="STRING" id="84724.SAMN04488564_101606"/>
<keyword evidence="4 8" id="KW-0812">Transmembrane</keyword>
<feature type="transmembrane region" description="Helical" evidence="8">
    <location>
        <begin position="291"/>
        <end position="314"/>
    </location>
</feature>
<proteinExistence type="inferred from homology"/>
<dbReference type="InterPro" id="IPR050833">
    <property type="entry name" value="Poly_Biosynth_Transport"/>
</dbReference>
<dbReference type="CDD" id="cd13127">
    <property type="entry name" value="MATE_tuaB_like"/>
    <property type="match status" value="1"/>
</dbReference>
<accession>A0A1I6CYY4</accession>
<sequence>MDRDAAVEVAGRVVTAGDGSTDRQGRVVTAGDGSTDRQGRVVTAAGGSTDRQGRVVTAADDSADQPGRVATDDSPTPPTTGLEGRVSSAIRWSAINSLLQRLAAVGISILLARLIAPEQFGVFAVALVVLNIVLSVSELGVSAALVRHNGPIEEMAPTVTTLSLASGTLLALICAVGAPWFSNAMDAPEAAGVIQLMSIALIVAGATAVPGAMMQRNFRQDHKFYADTAAFVAGTAVAVVLAFMGFGAWSLAWQRIAQNLSAAVIMFWLTKDRFRPGWNAVQAKELLAFGLPLAGSSLLIFGVMNVDYIVVGAMLGTVQLGFYLLAFNLASWPVAAFSAPVRSVSLAAFSKVREDPELFQKSFGRALGLLALVTVPACVLLAALAEPLIRVVYGERWAPAATALALLVLLGAVRVALELGYDFLASAGRSRAILVIHVVWLVALVPLLALGAHFDGIRGVAAAHVIVAVLIITPAYLVTFKPYGIRAGALGTRLLRPFLGGVLMVAVVLAVRNMIDSELLQILVGGALSCLAYALVVFPMRHEIIAVLKKRADA</sequence>
<feature type="transmembrane region" description="Helical" evidence="8">
    <location>
        <begin position="158"/>
        <end position="181"/>
    </location>
</feature>
<evidence type="ECO:0000256" key="4">
    <source>
        <dbReference type="ARBA" id="ARBA00022692"/>
    </source>
</evidence>
<feature type="transmembrane region" description="Helical" evidence="8">
    <location>
        <begin position="521"/>
        <end position="540"/>
    </location>
</feature>
<feature type="transmembrane region" description="Helical" evidence="8">
    <location>
        <begin position="397"/>
        <end position="421"/>
    </location>
</feature>
<feature type="transmembrane region" description="Helical" evidence="8">
    <location>
        <begin position="362"/>
        <end position="385"/>
    </location>
</feature>
<keyword evidence="5 8" id="KW-1133">Transmembrane helix</keyword>
<protein>
    <submittedName>
        <fullName evidence="9">Polysaccharide transporter, PST family</fullName>
    </submittedName>
</protein>
<feature type="region of interest" description="Disordered" evidence="7">
    <location>
        <begin position="1"/>
        <end position="83"/>
    </location>
</feature>
<evidence type="ECO:0000256" key="7">
    <source>
        <dbReference type="SAM" id="MobiDB-lite"/>
    </source>
</evidence>
<evidence type="ECO:0000256" key="6">
    <source>
        <dbReference type="ARBA" id="ARBA00023136"/>
    </source>
</evidence>
<feature type="transmembrane region" description="Helical" evidence="8">
    <location>
        <begin position="498"/>
        <end position="515"/>
    </location>
</feature>
<keyword evidence="3" id="KW-1003">Cell membrane</keyword>
<dbReference type="GO" id="GO:0005886">
    <property type="term" value="C:plasma membrane"/>
    <property type="evidence" value="ECO:0007669"/>
    <property type="project" value="UniProtKB-SubCell"/>
</dbReference>
<feature type="transmembrane region" description="Helical" evidence="8">
    <location>
        <begin position="122"/>
        <end position="146"/>
    </location>
</feature>
<feature type="transmembrane region" description="Helical" evidence="8">
    <location>
        <begin position="460"/>
        <end position="478"/>
    </location>
</feature>